<feature type="region of interest" description="Disordered" evidence="6">
    <location>
        <begin position="356"/>
        <end position="385"/>
    </location>
</feature>
<comment type="cofactor">
    <cofactor evidence="1">
        <name>Cu(2+)</name>
        <dbReference type="ChEBI" id="CHEBI:29036"/>
    </cofactor>
</comment>
<organism evidence="9 10">
    <name type="scientific">Clohesyomyces aquaticus</name>
    <dbReference type="NCBI Taxonomy" id="1231657"/>
    <lineage>
        <taxon>Eukaryota</taxon>
        <taxon>Fungi</taxon>
        <taxon>Dikarya</taxon>
        <taxon>Ascomycota</taxon>
        <taxon>Pezizomycotina</taxon>
        <taxon>Dothideomycetes</taxon>
        <taxon>Pleosporomycetidae</taxon>
        <taxon>Pleosporales</taxon>
        <taxon>Lindgomycetaceae</taxon>
        <taxon>Clohesyomyces</taxon>
    </lineage>
</organism>
<evidence type="ECO:0000256" key="2">
    <source>
        <dbReference type="ARBA" id="ARBA00004613"/>
    </source>
</evidence>
<evidence type="ECO:0000313" key="10">
    <source>
        <dbReference type="Proteomes" id="UP000193144"/>
    </source>
</evidence>
<evidence type="ECO:0000256" key="1">
    <source>
        <dbReference type="ARBA" id="ARBA00001973"/>
    </source>
</evidence>
<protein>
    <recommendedName>
        <fullName evidence="5">AA9 family lytic polysaccharide monooxygenase</fullName>
        <ecNumber evidence="5">1.14.99.56</ecNumber>
    </recommendedName>
    <alternativeName>
        <fullName evidence="5">Endo-beta-1,4-glucanase</fullName>
    </alternativeName>
    <alternativeName>
        <fullName evidence="5">Glycosyl hydrolase 61 family protein</fullName>
    </alternativeName>
</protein>
<proteinExistence type="predicted"/>
<reference evidence="9 10" key="1">
    <citation type="submission" date="2016-07" db="EMBL/GenBank/DDBJ databases">
        <title>Pervasive Adenine N6-methylation of Active Genes in Fungi.</title>
        <authorList>
            <consortium name="DOE Joint Genome Institute"/>
            <person name="Mondo S.J."/>
            <person name="Dannebaum R.O."/>
            <person name="Kuo R.C."/>
            <person name="Labutti K."/>
            <person name="Haridas S."/>
            <person name="Kuo A."/>
            <person name="Salamov A."/>
            <person name="Ahrendt S.R."/>
            <person name="Lipzen A."/>
            <person name="Sullivan W."/>
            <person name="Andreopoulos W.B."/>
            <person name="Clum A."/>
            <person name="Lindquist E."/>
            <person name="Daum C."/>
            <person name="Ramamoorthy G.K."/>
            <person name="Gryganskyi A."/>
            <person name="Culley D."/>
            <person name="Magnuson J.K."/>
            <person name="James T.Y."/>
            <person name="O'Malley M.A."/>
            <person name="Stajich J.E."/>
            <person name="Spatafora J.W."/>
            <person name="Visel A."/>
            <person name="Grigoriev I.V."/>
        </authorList>
    </citation>
    <scope>NUCLEOTIDE SEQUENCE [LARGE SCALE GENOMIC DNA]</scope>
    <source>
        <strain evidence="9 10">CBS 115471</strain>
    </source>
</reference>
<dbReference type="GO" id="GO:0030245">
    <property type="term" value="P:cellulose catabolic process"/>
    <property type="evidence" value="ECO:0007669"/>
    <property type="project" value="UniProtKB-UniRule"/>
</dbReference>
<sequence length="494" mass="52215">MKTQSLLLALAAAPATLAHTVWTDFYVNGVAQGDGVAMRMRNDPEHASDPLSDLSSNDLACNVNGDKGVSRVQSVGDGSTLTFEFRSWPNDPTKERIDRGHYGPCAVYLKKVDSAIDDPGHGDGWFKIWDDGYDASTKQWCTDKMIDNNGLMSVVLPKGIKGGYYLARPEILALHNANQGDPQFYAGCAQIFVEGTGNLVPESTVSIPGYVKAGEDSVSWNIYTADNSKYPVPGPAVAKLSSSSNAAGANVKAQSTQTQGLKPAGCICQNANWCGTEVSSYSDEKGCWAAGEECWKQNDACYKSSPPTGNAGCKLWEAKCKQIQDACSSGNFNGPPNKGKDLTPKAETIDVGLVMPTAGVTGGSEPKTSAAAAEKTDKPAATSAAQVKTSAAVYTSTAAAPASSAASEAEPAQNTQSDNYGGYVPKLTKTIQQNAATTPASEIAPHPTKVACPAGYECVTVYTTVVKTEVVYVTMAAPERKRESLQARRYKRVE</sequence>
<gene>
    <name evidence="9" type="ORF">BCR34DRAFT_596238</name>
</gene>
<keyword evidence="5" id="KW-0624">Polysaccharide degradation</keyword>
<evidence type="ECO:0000256" key="5">
    <source>
        <dbReference type="RuleBase" id="RU368122"/>
    </source>
</evidence>
<evidence type="ECO:0000256" key="7">
    <source>
        <dbReference type="SAM" id="SignalP"/>
    </source>
</evidence>
<feature type="signal peptide" evidence="7">
    <location>
        <begin position="1"/>
        <end position="18"/>
    </location>
</feature>
<name>A0A1Y2A8C8_9PLEO</name>
<dbReference type="EMBL" id="MCFA01000007">
    <property type="protein sequence ID" value="ORY18295.1"/>
    <property type="molecule type" value="Genomic_DNA"/>
</dbReference>
<keyword evidence="9" id="KW-0378">Hydrolase</keyword>
<feature type="compositionally biased region" description="Low complexity" evidence="6">
    <location>
        <begin position="402"/>
        <end position="412"/>
    </location>
</feature>
<comment type="catalytic activity">
    <reaction evidence="5">
        <text>[(1-&gt;4)-beta-D-glucosyl]n+m + reduced acceptor + O2 = 4-dehydro-beta-D-glucosyl-[(1-&gt;4)-beta-D-glucosyl]n-1 + [(1-&gt;4)-beta-D-glucosyl]m + acceptor + H2O.</text>
        <dbReference type="EC" id="1.14.99.56"/>
    </reaction>
</comment>
<dbReference type="OrthoDB" id="5985073at2759"/>
<dbReference type="InterPro" id="IPR049892">
    <property type="entry name" value="AA9"/>
</dbReference>
<comment type="domain">
    <text evidence="5">Has a modular structure: an endo-beta-1,4-glucanase catalytic module at the N-terminus, a linker rich in serines and threonines, and a C-terminal carbohydrate-binding module (CBM).</text>
</comment>
<dbReference type="EC" id="1.14.99.56" evidence="5"/>
<evidence type="ECO:0000313" key="9">
    <source>
        <dbReference type="EMBL" id="ORY18295.1"/>
    </source>
</evidence>
<keyword evidence="4 5" id="KW-1015">Disulfide bond</keyword>
<evidence type="ECO:0000259" key="8">
    <source>
        <dbReference type="Pfam" id="PF03443"/>
    </source>
</evidence>
<dbReference type="Proteomes" id="UP000193144">
    <property type="component" value="Unassembled WGS sequence"/>
</dbReference>
<keyword evidence="5" id="KW-0119">Carbohydrate metabolism</keyword>
<dbReference type="GO" id="GO:0008810">
    <property type="term" value="F:cellulase activity"/>
    <property type="evidence" value="ECO:0007669"/>
    <property type="project" value="UniProtKB-UniRule"/>
</dbReference>
<dbReference type="Gene3D" id="2.70.50.70">
    <property type="match status" value="1"/>
</dbReference>
<feature type="domain" description="Auxiliary Activity family 9 catalytic" evidence="8">
    <location>
        <begin position="19"/>
        <end position="230"/>
    </location>
</feature>
<evidence type="ECO:0000256" key="6">
    <source>
        <dbReference type="SAM" id="MobiDB-lite"/>
    </source>
</evidence>
<comment type="subcellular location">
    <subcellularLocation>
        <location evidence="2 5">Secreted</location>
    </subcellularLocation>
</comment>
<dbReference type="CDD" id="cd21175">
    <property type="entry name" value="LPMO_AA9"/>
    <property type="match status" value="1"/>
</dbReference>
<dbReference type="PANTHER" id="PTHR33353">
    <property type="entry name" value="PUTATIVE (AFU_ORTHOLOGUE AFUA_1G12560)-RELATED"/>
    <property type="match status" value="1"/>
</dbReference>
<comment type="function">
    <text evidence="5">Lytic polysaccharide monooxygenase (LMPO) that depolymerizes crystalline and amorphous polysaccharides via the oxidation of scissile alpha- or beta-(1-4)-glycosidic bonds, yielding C1 and/or C4 oxidation products. Catalysis by LPMOs requires the reduction of the active-site copper from Cu(II) to Cu(I) by a reducing agent and H(2)O(2) or O(2) as a cosubstrate.</text>
</comment>
<evidence type="ECO:0000256" key="4">
    <source>
        <dbReference type="ARBA" id="ARBA00023157"/>
    </source>
</evidence>
<keyword evidence="7" id="KW-0732">Signal</keyword>
<feature type="chain" id="PRO_5013390768" description="AA9 family lytic polysaccharide monooxygenase" evidence="7">
    <location>
        <begin position="19"/>
        <end position="494"/>
    </location>
</feature>
<dbReference type="AlphaFoldDB" id="A0A1Y2A8C8"/>
<keyword evidence="10" id="KW-1185">Reference proteome</keyword>
<accession>A0A1Y2A8C8</accession>
<feature type="region of interest" description="Disordered" evidence="6">
    <location>
        <begin position="402"/>
        <end position="424"/>
    </location>
</feature>
<evidence type="ECO:0000256" key="3">
    <source>
        <dbReference type="ARBA" id="ARBA00022525"/>
    </source>
</evidence>
<keyword evidence="3 5" id="KW-0964">Secreted</keyword>
<dbReference type="GO" id="GO:0030248">
    <property type="term" value="F:cellulose binding"/>
    <property type="evidence" value="ECO:0007669"/>
    <property type="project" value="UniProtKB-UniRule"/>
</dbReference>
<dbReference type="Pfam" id="PF03443">
    <property type="entry name" value="AA9"/>
    <property type="match status" value="1"/>
</dbReference>
<dbReference type="PANTHER" id="PTHR33353:SF32">
    <property type="entry name" value="ENDO-BETA-1,4-GLUCANASE D"/>
    <property type="match status" value="1"/>
</dbReference>
<keyword evidence="5" id="KW-0136">Cellulose degradation</keyword>
<comment type="caution">
    <text evidence="9">The sequence shown here is derived from an EMBL/GenBank/DDBJ whole genome shotgun (WGS) entry which is preliminary data.</text>
</comment>
<dbReference type="STRING" id="1231657.A0A1Y2A8C8"/>
<dbReference type="GO" id="GO:0005576">
    <property type="term" value="C:extracellular region"/>
    <property type="evidence" value="ECO:0007669"/>
    <property type="project" value="UniProtKB-SubCell"/>
</dbReference>
<dbReference type="InterPro" id="IPR005103">
    <property type="entry name" value="AA9_LPMO"/>
</dbReference>